<dbReference type="AlphaFoldDB" id="A0A5K3FVK2"/>
<dbReference type="WBParaSite" id="MCU_011774-RA">
    <property type="protein sequence ID" value="MCU_011774-RA"/>
    <property type="gene ID" value="MCU_011774"/>
</dbReference>
<accession>A0A5K3FVK2</accession>
<sequence>MDFGATLRDTTQNVHCWSIGHVPIHYSNLWKVANSTSSVAFVPVICLHLAKYCVCVEKARAAVKQASNLQNQHRWHCSYPVVNPNLGNIVMSDKKPLLTSYHQTKVVRKGFKRHHDNPTDSSRSHCPIDFDTDVLETEINDYDLRKLTE</sequence>
<protein>
    <submittedName>
        <fullName evidence="1">Protein Wnt</fullName>
    </submittedName>
</protein>
<evidence type="ECO:0000313" key="1">
    <source>
        <dbReference type="WBParaSite" id="MCU_011774-RA"/>
    </source>
</evidence>
<proteinExistence type="predicted"/>
<name>A0A5K3FVK2_MESCO</name>
<reference evidence="1" key="1">
    <citation type="submission" date="2019-11" db="UniProtKB">
        <authorList>
            <consortium name="WormBaseParasite"/>
        </authorList>
    </citation>
    <scope>IDENTIFICATION</scope>
</reference>
<organism evidence="1">
    <name type="scientific">Mesocestoides corti</name>
    <name type="common">Flatworm</name>
    <dbReference type="NCBI Taxonomy" id="53468"/>
    <lineage>
        <taxon>Eukaryota</taxon>
        <taxon>Metazoa</taxon>
        <taxon>Spiralia</taxon>
        <taxon>Lophotrochozoa</taxon>
        <taxon>Platyhelminthes</taxon>
        <taxon>Cestoda</taxon>
        <taxon>Eucestoda</taxon>
        <taxon>Cyclophyllidea</taxon>
        <taxon>Mesocestoididae</taxon>
        <taxon>Mesocestoides</taxon>
    </lineage>
</organism>